<comment type="caution">
    <text evidence="2">The sequence shown here is derived from an EMBL/GenBank/DDBJ whole genome shotgun (WGS) entry which is preliminary data.</text>
</comment>
<name>A0A0J8U082_9MYCO</name>
<dbReference type="EMBL" id="LFOD01000036">
    <property type="protein sequence ID" value="KMV15063.1"/>
    <property type="molecule type" value="Genomic_DNA"/>
</dbReference>
<organism evidence="2 3">
    <name type="scientific">Mycolicibacterium conceptionense</name>
    <dbReference type="NCBI Taxonomy" id="451644"/>
    <lineage>
        <taxon>Bacteria</taxon>
        <taxon>Bacillati</taxon>
        <taxon>Actinomycetota</taxon>
        <taxon>Actinomycetes</taxon>
        <taxon>Mycobacteriales</taxon>
        <taxon>Mycobacteriaceae</taxon>
        <taxon>Mycolicibacterium</taxon>
    </lineage>
</organism>
<dbReference type="OrthoDB" id="4628652at2"/>
<protein>
    <submittedName>
        <fullName evidence="2">Uncharacterized protein</fullName>
    </submittedName>
</protein>
<evidence type="ECO:0000256" key="1">
    <source>
        <dbReference type="SAM" id="MobiDB-lite"/>
    </source>
</evidence>
<evidence type="ECO:0000313" key="3">
    <source>
        <dbReference type="Proteomes" id="UP000037594"/>
    </source>
</evidence>
<evidence type="ECO:0000313" key="2">
    <source>
        <dbReference type="EMBL" id="KMV15063.1"/>
    </source>
</evidence>
<dbReference type="PATRIC" id="fig|451644.5.peg.5614"/>
<accession>A0A0J8U082</accession>
<dbReference type="Proteomes" id="UP000037594">
    <property type="component" value="Unassembled WGS sequence"/>
</dbReference>
<proteinExistence type="predicted"/>
<reference evidence="2 3" key="1">
    <citation type="submission" date="2015-06" db="EMBL/GenBank/DDBJ databases">
        <title>Genome sequence of Mycobacterium conceptionense strain MLE.</title>
        <authorList>
            <person name="Greninger A.L."/>
            <person name="Cunningham G."/>
            <person name="Chiu C.Y."/>
            <person name="Miller S."/>
        </authorList>
    </citation>
    <scope>NUCLEOTIDE SEQUENCE [LARGE SCALE GENOMIC DNA]</scope>
    <source>
        <strain evidence="2 3">MLE</strain>
    </source>
</reference>
<sequence>MRFRLLPYVTVEVDDRVRLRARRAGERLRINLRAYLRSAADEVETASGRVRDLCDTAVNRVDLAVANVNDKIAPAPPTDPTGSSDDPPKRHLQVV</sequence>
<feature type="region of interest" description="Disordered" evidence="1">
    <location>
        <begin position="70"/>
        <end position="95"/>
    </location>
</feature>
<gene>
    <name evidence="2" type="ORF">ACT17_27235</name>
</gene>
<dbReference type="RefSeq" id="WP_019347964.1">
    <property type="nucleotide sequence ID" value="NZ_AGSZ01000631.1"/>
</dbReference>
<dbReference type="AlphaFoldDB" id="A0A0J8U082"/>